<dbReference type="Proteomes" id="UP000287651">
    <property type="component" value="Unassembled WGS sequence"/>
</dbReference>
<evidence type="ECO:0000256" key="1">
    <source>
        <dbReference type="SAM" id="MobiDB-lite"/>
    </source>
</evidence>
<evidence type="ECO:0000313" key="2">
    <source>
        <dbReference type="EMBL" id="RRT39804.1"/>
    </source>
</evidence>
<comment type="caution">
    <text evidence="2">The sequence shown here is derived from an EMBL/GenBank/DDBJ whole genome shotgun (WGS) entry which is preliminary data.</text>
</comment>
<feature type="compositionally biased region" description="Polar residues" evidence="1">
    <location>
        <begin position="1"/>
        <end position="22"/>
    </location>
</feature>
<evidence type="ECO:0000313" key="3">
    <source>
        <dbReference type="Proteomes" id="UP000287651"/>
    </source>
</evidence>
<protein>
    <submittedName>
        <fullName evidence="2">Uncharacterized protein</fullName>
    </submittedName>
</protein>
<organism evidence="2 3">
    <name type="scientific">Ensete ventricosum</name>
    <name type="common">Abyssinian banana</name>
    <name type="synonym">Musa ensete</name>
    <dbReference type="NCBI Taxonomy" id="4639"/>
    <lineage>
        <taxon>Eukaryota</taxon>
        <taxon>Viridiplantae</taxon>
        <taxon>Streptophyta</taxon>
        <taxon>Embryophyta</taxon>
        <taxon>Tracheophyta</taxon>
        <taxon>Spermatophyta</taxon>
        <taxon>Magnoliopsida</taxon>
        <taxon>Liliopsida</taxon>
        <taxon>Zingiberales</taxon>
        <taxon>Musaceae</taxon>
        <taxon>Ensete</taxon>
    </lineage>
</organism>
<dbReference type="EMBL" id="AMZH03019869">
    <property type="protein sequence ID" value="RRT39804.1"/>
    <property type="molecule type" value="Genomic_DNA"/>
</dbReference>
<name>A0A426XK06_ENSVE</name>
<accession>A0A426XK06</accession>
<reference evidence="2 3" key="1">
    <citation type="journal article" date="2014" name="Agronomy (Basel)">
        <title>A Draft Genome Sequence for Ensete ventricosum, the Drought-Tolerant Tree Against Hunger.</title>
        <authorList>
            <person name="Harrison J."/>
            <person name="Moore K.A."/>
            <person name="Paszkiewicz K."/>
            <person name="Jones T."/>
            <person name="Grant M."/>
            <person name="Ambacheew D."/>
            <person name="Muzemil S."/>
            <person name="Studholme D.J."/>
        </authorList>
    </citation>
    <scope>NUCLEOTIDE SEQUENCE [LARGE SCALE GENOMIC DNA]</scope>
</reference>
<sequence>MYSSGKSSTTTNPPRSLDSYPSNVAALPPPLSTESPDNFSQRALHLLLTAAFSPPRHLPSLAAIFNQVRYATPYLFARSLQ</sequence>
<dbReference type="AlphaFoldDB" id="A0A426XK06"/>
<gene>
    <name evidence="2" type="ORF">B296_00026404</name>
</gene>
<feature type="region of interest" description="Disordered" evidence="1">
    <location>
        <begin position="1"/>
        <end position="37"/>
    </location>
</feature>
<proteinExistence type="predicted"/>